<accession>A0ABY5KNZ4</accession>
<feature type="transmembrane region" description="Helical" evidence="2">
    <location>
        <begin position="12"/>
        <end position="32"/>
    </location>
</feature>
<dbReference type="EMBL" id="CP101987">
    <property type="protein sequence ID" value="UUI71608.1"/>
    <property type="molecule type" value="Genomic_DNA"/>
</dbReference>
<evidence type="ECO:0008006" key="5">
    <source>
        <dbReference type="Google" id="ProtNLM"/>
    </source>
</evidence>
<gene>
    <name evidence="3" type="ORF">NP048_17740</name>
</gene>
<dbReference type="RefSeq" id="WP_227578800.1">
    <property type="nucleotide sequence ID" value="NZ_CP101987.1"/>
</dbReference>
<keyword evidence="2" id="KW-0812">Transmembrane</keyword>
<dbReference type="Proteomes" id="UP001316384">
    <property type="component" value="Chromosome"/>
</dbReference>
<keyword evidence="2" id="KW-0472">Membrane</keyword>
<feature type="transmembrane region" description="Helical" evidence="2">
    <location>
        <begin position="38"/>
        <end position="56"/>
    </location>
</feature>
<keyword evidence="4" id="KW-1185">Reference proteome</keyword>
<evidence type="ECO:0000313" key="4">
    <source>
        <dbReference type="Proteomes" id="UP001316384"/>
    </source>
</evidence>
<evidence type="ECO:0000256" key="2">
    <source>
        <dbReference type="SAM" id="Phobius"/>
    </source>
</evidence>
<name>A0ABY5KNZ4_9CELL</name>
<feature type="region of interest" description="Disordered" evidence="1">
    <location>
        <begin position="160"/>
        <end position="180"/>
    </location>
</feature>
<reference evidence="3 4" key="1">
    <citation type="submission" date="2022-07" db="EMBL/GenBank/DDBJ databases">
        <title>Novel species in genus cellulomonas.</title>
        <authorList>
            <person name="Ye L."/>
        </authorList>
    </citation>
    <scope>NUCLEOTIDE SEQUENCE [LARGE SCALE GENOMIC DNA]</scope>
    <source>
        <strain evidence="4">zg-B89</strain>
    </source>
</reference>
<proteinExistence type="predicted"/>
<organism evidence="3 4">
    <name type="scientific">Cellulomonas xiejunii</name>
    <dbReference type="NCBI Taxonomy" id="2968083"/>
    <lineage>
        <taxon>Bacteria</taxon>
        <taxon>Bacillati</taxon>
        <taxon>Actinomycetota</taxon>
        <taxon>Actinomycetes</taxon>
        <taxon>Micrococcales</taxon>
        <taxon>Cellulomonadaceae</taxon>
        <taxon>Cellulomonas</taxon>
    </lineage>
</organism>
<keyword evidence="2" id="KW-1133">Transmembrane helix</keyword>
<evidence type="ECO:0000313" key="3">
    <source>
        <dbReference type="EMBL" id="UUI71608.1"/>
    </source>
</evidence>
<sequence length="180" mass="19425">MTRVRPVARAVWALVWRPLVGGAAVGIVVWALGMKPSSAAVVALAAATLVAVLQRVDATAEPRPVRRHHDTSDGARGEVMELAWTMVGRDGRAGERALRRLREAGARRVARHGLDLTDPEHTDALRDLLGARAHATLTRRSHPLPSVADLVHTLGVLERLGATRTRPATPDPDPDPRSTR</sequence>
<protein>
    <recommendedName>
        <fullName evidence="5">Secreted protein</fullName>
    </recommendedName>
</protein>
<evidence type="ECO:0000256" key="1">
    <source>
        <dbReference type="SAM" id="MobiDB-lite"/>
    </source>
</evidence>